<reference evidence="1 2" key="1">
    <citation type="submission" date="2021-03" db="EMBL/GenBank/DDBJ databases">
        <title>Genomic Encyclopedia of Type Strains, Phase IV (KMG-IV): sequencing the most valuable type-strain genomes for metagenomic binning, comparative biology and taxonomic classification.</title>
        <authorList>
            <person name="Goeker M."/>
        </authorList>
    </citation>
    <scope>NUCLEOTIDE SEQUENCE [LARGE SCALE GENOMIC DNA]</scope>
    <source>
        <strain evidence="1 2">DSM 21085</strain>
    </source>
</reference>
<dbReference type="Proteomes" id="UP001519328">
    <property type="component" value="Unassembled WGS sequence"/>
</dbReference>
<protein>
    <recommendedName>
        <fullName evidence="3">CBS domain-containing protein</fullName>
    </recommendedName>
</protein>
<gene>
    <name evidence="1" type="ORF">J2Z82_000052</name>
</gene>
<comment type="caution">
    <text evidence="1">The sequence shown here is derived from an EMBL/GenBank/DDBJ whole genome shotgun (WGS) entry which is preliminary data.</text>
</comment>
<evidence type="ECO:0000313" key="2">
    <source>
        <dbReference type="Proteomes" id="UP001519328"/>
    </source>
</evidence>
<evidence type="ECO:0000313" key="1">
    <source>
        <dbReference type="EMBL" id="MBP1947129.1"/>
    </source>
</evidence>
<sequence>MEIVNPAFDNFFTAKHIAEPIVSVTKNDLEKIDHFFNNRNFDVLAFREKDSIIGYIEKQQFTFDNWTDYIHKFDIKDLVSVNTPLFECIQLLKKQDRLFIIDRSSIIAIITTSDLEKPAVRMLFYGLITSFESSVALLIKKLYPNDTWKNCLNEGRVKKAQEEYNKLMEKNRENDLLDCTQFCDKTDILLNDNNHLDEYIDLSKTKATKLFRDSRKLRDDLSHAQPLYNTWFELGDIFYIAENLHHILDRIKQENSDDNSYYY</sequence>
<organism evidence="1 2">
    <name type="scientific">Virgibacillus litoralis</name>
    <dbReference type="NCBI Taxonomy" id="578221"/>
    <lineage>
        <taxon>Bacteria</taxon>
        <taxon>Bacillati</taxon>
        <taxon>Bacillota</taxon>
        <taxon>Bacilli</taxon>
        <taxon>Bacillales</taxon>
        <taxon>Bacillaceae</taxon>
        <taxon>Virgibacillus</taxon>
    </lineage>
</organism>
<keyword evidence="2" id="KW-1185">Reference proteome</keyword>
<accession>A0ABS4H8Z5</accession>
<proteinExistence type="predicted"/>
<dbReference type="EMBL" id="JAGGKK010000001">
    <property type="protein sequence ID" value="MBP1947129.1"/>
    <property type="molecule type" value="Genomic_DNA"/>
</dbReference>
<evidence type="ECO:0008006" key="3">
    <source>
        <dbReference type="Google" id="ProtNLM"/>
    </source>
</evidence>
<dbReference type="RefSeq" id="WP_209478795.1">
    <property type="nucleotide sequence ID" value="NZ_JAGGKK010000001.1"/>
</dbReference>
<name>A0ABS4H8Z5_9BACI</name>